<name>A0A176Y662_9BRAD</name>
<evidence type="ECO:0008006" key="3">
    <source>
        <dbReference type="Google" id="ProtNLM"/>
    </source>
</evidence>
<dbReference type="Gene3D" id="3.20.20.190">
    <property type="entry name" value="Phosphatidylinositol (PI) phosphodiesterase"/>
    <property type="match status" value="1"/>
</dbReference>
<proteinExistence type="predicted"/>
<comment type="caution">
    <text evidence="1">The sequence shown here is derived from an EMBL/GenBank/DDBJ whole genome shotgun (WGS) entry which is preliminary data.</text>
</comment>
<dbReference type="InterPro" id="IPR017946">
    <property type="entry name" value="PLC-like_Pdiesterase_TIM-brl"/>
</dbReference>
<dbReference type="Proteomes" id="UP000076959">
    <property type="component" value="Unassembled WGS sequence"/>
</dbReference>
<dbReference type="SUPFAM" id="SSF51695">
    <property type="entry name" value="PLC-like phosphodiesterases"/>
    <property type="match status" value="1"/>
</dbReference>
<reference evidence="1 2" key="1">
    <citation type="submission" date="2016-03" db="EMBL/GenBank/DDBJ databases">
        <title>Draft Genome Sequence of the Strain BR 10245 (Bradyrhizobium sp.) isolated from nodules of Centrolobium paraense.</title>
        <authorList>
            <person name="Simoes-Araujo J.L.Sr."/>
            <person name="Barauna A.C."/>
            <person name="Silva K."/>
            <person name="Zilli J.E."/>
        </authorList>
    </citation>
    <scope>NUCLEOTIDE SEQUENCE [LARGE SCALE GENOMIC DNA]</scope>
    <source>
        <strain evidence="1 2">BR 10245</strain>
    </source>
</reference>
<accession>A0A176Y662</accession>
<protein>
    <recommendedName>
        <fullName evidence="3">GP-PDE domain-containing protein</fullName>
    </recommendedName>
</protein>
<dbReference type="GO" id="GO:0008081">
    <property type="term" value="F:phosphoric diester hydrolase activity"/>
    <property type="evidence" value="ECO:0007669"/>
    <property type="project" value="InterPro"/>
</dbReference>
<dbReference type="GO" id="GO:0006629">
    <property type="term" value="P:lipid metabolic process"/>
    <property type="evidence" value="ECO:0007669"/>
    <property type="project" value="InterPro"/>
</dbReference>
<organism evidence="1 2">
    <name type="scientific">Bradyrhizobium centrolobii</name>
    <dbReference type="NCBI Taxonomy" id="1505087"/>
    <lineage>
        <taxon>Bacteria</taxon>
        <taxon>Pseudomonadati</taxon>
        <taxon>Pseudomonadota</taxon>
        <taxon>Alphaproteobacteria</taxon>
        <taxon>Hyphomicrobiales</taxon>
        <taxon>Nitrobacteraceae</taxon>
        <taxon>Bradyrhizobium</taxon>
    </lineage>
</organism>
<sequence>MKHSTSASTEALVKATLALTLMMATTQASEYNTDKIGDVLKNSRKDFTLVCAHRGLYGMSVGRNREINHAKDVPQNSRAAMQTASDDQIECSEIGLRSNKSGDFVVLHNSNLGRTTNVGSRNGKSDYDPYTGTAYNPSVLEYPVAEELHLRTSDLTTGCTSK</sequence>
<dbReference type="EMBL" id="LUUB01000126">
    <property type="protein sequence ID" value="OAE97119.1"/>
    <property type="molecule type" value="Genomic_DNA"/>
</dbReference>
<evidence type="ECO:0000313" key="1">
    <source>
        <dbReference type="EMBL" id="OAE97119.1"/>
    </source>
</evidence>
<dbReference type="AlphaFoldDB" id="A0A176Y662"/>
<gene>
    <name evidence="1" type="ORF">AYJ54_36050</name>
</gene>
<evidence type="ECO:0000313" key="2">
    <source>
        <dbReference type="Proteomes" id="UP000076959"/>
    </source>
</evidence>
<keyword evidence="2" id="KW-1185">Reference proteome</keyword>